<dbReference type="EMBL" id="CACSHJ010000095">
    <property type="protein sequence ID" value="CAA0397659.1"/>
    <property type="molecule type" value="Genomic_DNA"/>
</dbReference>
<dbReference type="InterPro" id="IPR035897">
    <property type="entry name" value="Toll_tir_struct_dom_sf"/>
</dbReference>
<dbReference type="PANTHER" id="PTHR32009">
    <property type="entry name" value="TMV RESISTANCE PROTEIN N-LIKE"/>
    <property type="match status" value="1"/>
</dbReference>
<name>A0A5S9XZY1_ARATH</name>
<sequence>MKRSKSISPELVQAIRESRGSIVGLSKNYASSTRCLDELVEIMNCKKELAQKVVAIFYDVDPSDVRLQIGDFGRAFKTTCIGKSKDEKQKWVRALADLANITGLITRKWDDEENMIEKSGCHVSKKIDHTTSIDYAEVVRVEDHLTGISSLSSSESEDVKETFGISVSLEKGEEVTPGRVAMPVEPPYWFRQEGKLIRSEAWSPSFIDRLPFAELYSGEIPAAFLQGLGNIRSMLQSEKSK</sequence>
<proteinExistence type="predicted"/>
<protein>
    <recommendedName>
        <fullName evidence="2">TIR domain-containing protein</fullName>
    </recommendedName>
</protein>
<dbReference type="PROSITE" id="PS50104">
    <property type="entry name" value="TIR"/>
    <property type="match status" value="1"/>
</dbReference>
<dbReference type="Pfam" id="PF01582">
    <property type="entry name" value="TIR"/>
    <property type="match status" value="1"/>
</dbReference>
<dbReference type="InterPro" id="IPR000157">
    <property type="entry name" value="TIR_dom"/>
</dbReference>
<keyword evidence="1" id="KW-0520">NAD</keyword>
<evidence type="ECO:0000313" key="3">
    <source>
        <dbReference type="EMBL" id="CAA0397659.1"/>
    </source>
</evidence>
<feature type="domain" description="TIR" evidence="2">
    <location>
        <begin position="1"/>
        <end position="127"/>
    </location>
</feature>
<dbReference type="OrthoDB" id="1112200at2759"/>
<dbReference type="SUPFAM" id="SSF52200">
    <property type="entry name" value="Toll/Interleukin receptor TIR domain"/>
    <property type="match status" value="1"/>
</dbReference>
<gene>
    <name evidence="3" type="ORF">C24_LOCUS20358</name>
</gene>
<dbReference type="SMART" id="SM00255">
    <property type="entry name" value="TIR"/>
    <property type="match status" value="1"/>
</dbReference>
<evidence type="ECO:0000256" key="1">
    <source>
        <dbReference type="ARBA" id="ARBA00023027"/>
    </source>
</evidence>
<dbReference type="GO" id="GO:0007165">
    <property type="term" value="P:signal transduction"/>
    <property type="evidence" value="ECO:0007669"/>
    <property type="project" value="InterPro"/>
</dbReference>
<organism evidence="3 4">
    <name type="scientific">Arabidopsis thaliana</name>
    <name type="common">Mouse-ear cress</name>
    <dbReference type="NCBI Taxonomy" id="3702"/>
    <lineage>
        <taxon>Eukaryota</taxon>
        <taxon>Viridiplantae</taxon>
        <taxon>Streptophyta</taxon>
        <taxon>Embryophyta</taxon>
        <taxon>Tracheophyta</taxon>
        <taxon>Spermatophyta</taxon>
        <taxon>Magnoliopsida</taxon>
        <taxon>eudicotyledons</taxon>
        <taxon>Gunneridae</taxon>
        <taxon>Pentapetalae</taxon>
        <taxon>rosids</taxon>
        <taxon>malvids</taxon>
        <taxon>Brassicales</taxon>
        <taxon>Brassicaceae</taxon>
        <taxon>Camelineae</taxon>
        <taxon>Arabidopsis</taxon>
    </lineage>
</organism>
<evidence type="ECO:0000259" key="2">
    <source>
        <dbReference type="PROSITE" id="PS50104"/>
    </source>
</evidence>
<dbReference type="PANTHER" id="PTHR32009:SF115">
    <property type="entry name" value="RPP1-LIKE DISEASE RESISTANCE PROTEIN-RELATED"/>
    <property type="match status" value="1"/>
</dbReference>
<dbReference type="Gene3D" id="3.40.50.10140">
    <property type="entry name" value="Toll/interleukin-1 receptor homology (TIR) domain"/>
    <property type="match status" value="1"/>
</dbReference>
<reference evidence="3 4" key="1">
    <citation type="submission" date="2019-12" db="EMBL/GenBank/DDBJ databases">
        <authorList>
            <person name="Jiao W.-B."/>
            <person name="Schneeberger K."/>
        </authorList>
    </citation>
    <scope>NUCLEOTIDE SEQUENCE [LARGE SCALE GENOMIC DNA]</scope>
    <source>
        <strain evidence="4">cv. C24</strain>
    </source>
</reference>
<dbReference type="AlphaFoldDB" id="A0A5S9XZY1"/>
<dbReference type="Proteomes" id="UP000434276">
    <property type="component" value="Unassembled WGS sequence"/>
</dbReference>
<accession>A0A5S9XZY1</accession>
<evidence type="ECO:0000313" key="4">
    <source>
        <dbReference type="Proteomes" id="UP000434276"/>
    </source>
</evidence>